<protein>
    <submittedName>
        <fullName evidence="2">Uncharacterized protein</fullName>
    </submittedName>
</protein>
<name>A0A0F8VZX7_9ZZZZ</name>
<dbReference type="EMBL" id="LAZR01068282">
    <property type="protein sequence ID" value="KKK49937.1"/>
    <property type="molecule type" value="Genomic_DNA"/>
</dbReference>
<dbReference type="AlphaFoldDB" id="A0A0F8VZX7"/>
<feature type="compositionally biased region" description="Basic and acidic residues" evidence="1">
    <location>
        <begin position="89"/>
        <end position="102"/>
    </location>
</feature>
<evidence type="ECO:0000313" key="2">
    <source>
        <dbReference type="EMBL" id="KKK49937.1"/>
    </source>
</evidence>
<reference evidence="2" key="1">
    <citation type="journal article" date="2015" name="Nature">
        <title>Complex archaea that bridge the gap between prokaryotes and eukaryotes.</title>
        <authorList>
            <person name="Spang A."/>
            <person name="Saw J.H."/>
            <person name="Jorgensen S.L."/>
            <person name="Zaremba-Niedzwiedzka K."/>
            <person name="Martijn J."/>
            <person name="Lind A.E."/>
            <person name="van Eijk R."/>
            <person name="Schleper C."/>
            <person name="Guy L."/>
            <person name="Ettema T.J."/>
        </authorList>
    </citation>
    <scope>NUCLEOTIDE SEQUENCE</scope>
</reference>
<comment type="caution">
    <text evidence="2">The sequence shown here is derived from an EMBL/GenBank/DDBJ whole genome shotgun (WGS) entry which is preliminary data.</text>
</comment>
<feature type="region of interest" description="Disordered" evidence="1">
    <location>
        <begin position="80"/>
        <end position="102"/>
    </location>
</feature>
<sequence length="102" mass="11490">MKNTIKLGDNTIELGDRAKDHVTGFEGIVISETKFLNGCVRFSIQAEKLADKGEPVKEHWFDDTQLEIIEKRAYFGDEPVKPLASVGGPRDHQPRRPDTPSR</sequence>
<organism evidence="2">
    <name type="scientific">marine sediment metagenome</name>
    <dbReference type="NCBI Taxonomy" id="412755"/>
    <lineage>
        <taxon>unclassified sequences</taxon>
        <taxon>metagenomes</taxon>
        <taxon>ecological metagenomes</taxon>
    </lineage>
</organism>
<gene>
    <name evidence="2" type="ORF">LCGC14_3130030</name>
</gene>
<proteinExistence type="predicted"/>
<accession>A0A0F8VZX7</accession>
<evidence type="ECO:0000256" key="1">
    <source>
        <dbReference type="SAM" id="MobiDB-lite"/>
    </source>
</evidence>